<dbReference type="AlphaFoldDB" id="A0A0C2R5W8"/>
<dbReference type="InterPro" id="IPR045857">
    <property type="entry name" value="O16G_dom_2"/>
</dbReference>
<keyword evidence="5" id="KW-1185">Reference proteome</keyword>
<dbReference type="Gene3D" id="2.60.40.10">
    <property type="entry name" value="Immunoglobulins"/>
    <property type="match status" value="1"/>
</dbReference>
<evidence type="ECO:0000313" key="4">
    <source>
        <dbReference type="EMBL" id="KIL45655.1"/>
    </source>
</evidence>
<dbReference type="PANTHER" id="PTHR10357:SF210">
    <property type="entry name" value="MALTODEXTRIN GLUCOSIDASE"/>
    <property type="match status" value="1"/>
</dbReference>
<dbReference type="InterPro" id="IPR013780">
    <property type="entry name" value="Glyco_hydro_b"/>
</dbReference>
<dbReference type="Pfam" id="PF02903">
    <property type="entry name" value="Alpha-amylase_N"/>
    <property type="match status" value="1"/>
</dbReference>
<name>A0A0C2R5W8_9BACL</name>
<dbReference type="SMART" id="SM00642">
    <property type="entry name" value="Aamy"/>
    <property type="match status" value="1"/>
</dbReference>
<dbReference type="PANTHER" id="PTHR10357">
    <property type="entry name" value="ALPHA-AMYLASE FAMILY MEMBER"/>
    <property type="match status" value="1"/>
</dbReference>
<keyword evidence="1" id="KW-0378">Hydrolase</keyword>
<dbReference type="EMBL" id="JXRP01000017">
    <property type="protein sequence ID" value="KIL45655.1"/>
    <property type="molecule type" value="Genomic_DNA"/>
</dbReference>
<dbReference type="Pfam" id="PF00128">
    <property type="entry name" value="Alpha-amylase"/>
    <property type="match status" value="1"/>
</dbReference>
<dbReference type="PATRIC" id="fig|889306.3.peg.2022"/>
<feature type="domain" description="Glycosyl hydrolase family 13 catalytic" evidence="3">
    <location>
        <begin position="138"/>
        <end position="496"/>
    </location>
</feature>
<dbReference type="CDD" id="cd02857">
    <property type="entry name" value="E_set_CDase_PDE_N"/>
    <property type="match status" value="1"/>
</dbReference>
<proteinExistence type="predicted"/>
<dbReference type="SUPFAM" id="SSF51011">
    <property type="entry name" value="Glycosyl hydrolase domain"/>
    <property type="match status" value="1"/>
</dbReference>
<accession>A0A0C2R5W8</accession>
<dbReference type="STRING" id="889306.KP78_20040"/>
<protein>
    <recommendedName>
        <fullName evidence="3">Glycosyl hydrolase family 13 catalytic domain-containing protein</fullName>
    </recommendedName>
</protein>
<dbReference type="InterPro" id="IPR013783">
    <property type="entry name" value="Ig-like_fold"/>
</dbReference>
<gene>
    <name evidence="4" type="ORF">KP78_20040</name>
</gene>
<reference evidence="4 5" key="1">
    <citation type="submission" date="2015-01" db="EMBL/GenBank/DDBJ databases">
        <title>Genome sequencing of Jeotgalibacillus soli.</title>
        <authorList>
            <person name="Goh K.M."/>
            <person name="Chan K.-G."/>
            <person name="Yaakop A.S."/>
            <person name="Ee R."/>
            <person name="Gan H.M."/>
            <person name="Chan C.S."/>
        </authorList>
    </citation>
    <scope>NUCLEOTIDE SEQUENCE [LARGE SCALE GENOMIC DNA]</scope>
    <source>
        <strain evidence="4 5">P9</strain>
    </source>
</reference>
<dbReference type="GO" id="GO:0004553">
    <property type="term" value="F:hydrolase activity, hydrolyzing O-glycosyl compounds"/>
    <property type="evidence" value="ECO:0007669"/>
    <property type="project" value="InterPro"/>
</dbReference>
<evidence type="ECO:0000256" key="2">
    <source>
        <dbReference type="ARBA" id="ARBA00023295"/>
    </source>
</evidence>
<dbReference type="CDD" id="cd11338">
    <property type="entry name" value="AmyAc_CMD"/>
    <property type="match status" value="1"/>
</dbReference>
<evidence type="ECO:0000256" key="1">
    <source>
        <dbReference type="ARBA" id="ARBA00022801"/>
    </source>
</evidence>
<dbReference type="Gene3D" id="3.90.400.10">
    <property type="entry name" value="Oligo-1,6-glucosidase, Domain 2"/>
    <property type="match status" value="1"/>
</dbReference>
<dbReference type="RefSeq" id="WP_041088350.1">
    <property type="nucleotide sequence ID" value="NZ_JXRP01000017.1"/>
</dbReference>
<comment type="caution">
    <text evidence="4">The sequence shown here is derived from an EMBL/GenBank/DDBJ whole genome shotgun (WGS) entry which is preliminary data.</text>
</comment>
<dbReference type="InterPro" id="IPR006047">
    <property type="entry name" value="GH13_cat_dom"/>
</dbReference>
<sequence>MLKEAIQHRADRVDAYAMNEKEFHIRLKTKKGDVEKVKLLIGDPYDWSGDSWNYTCVNMTISGSDDLFDYWFSVAEPEFKRLRYGFHLYNKKENVFFGEKGFFDTPPKDVANYFCFPYLNRADIFAAPDWVKNTVWYQIFPERFANGDQSNDPEGTKPWASEDPKVDSFFGGDLQGVIHHLDYLQELGINGIYFTPIFQATSNHKYDTIDYFEIDQHFGDKEVFRTLIDECKKRNIRVMLDAVFNHSGFFFPPFQDVLEKGEESRYKDWFHIWDFPVKTKPQPNYDTFAFTYMMPKLNTEHPEVKNYLLEAGRYWAREFNIDGWRLDVANEVDQAFWREFRKEVKVINPDLYILGEIWHDSIPWLKGDQFDAVMNYPFTNNVLRLFAKQDLSVKHFVENMTKVQHMYPENINQVTFNLIGSHDTPRILTECQEDVQRLKQIFTTLLTFYGTPCIYYGDEIGITGTQDPGCRKCMEWDPTKQNTDLREHVKQLLTLRKQEPLLANDGNLAFLPANFSEKCFGYTRTDGEDTIIVVINSSSKKETVKLPLVIGEKKVTNLRTGDGHKWKKGKIKIDAMDFVLLKIHS</sequence>
<evidence type="ECO:0000259" key="3">
    <source>
        <dbReference type="SMART" id="SM00642"/>
    </source>
</evidence>
<dbReference type="InterPro" id="IPR017853">
    <property type="entry name" value="GH"/>
</dbReference>
<dbReference type="Gene3D" id="2.60.40.1180">
    <property type="entry name" value="Golgi alpha-mannosidase II"/>
    <property type="match status" value="1"/>
</dbReference>
<evidence type="ECO:0000313" key="5">
    <source>
        <dbReference type="Proteomes" id="UP000031938"/>
    </source>
</evidence>
<dbReference type="SUPFAM" id="SSF51445">
    <property type="entry name" value="(Trans)glycosidases"/>
    <property type="match status" value="1"/>
</dbReference>
<dbReference type="OrthoDB" id="9805159at2"/>
<organism evidence="4 5">
    <name type="scientific">Jeotgalibacillus soli</name>
    <dbReference type="NCBI Taxonomy" id="889306"/>
    <lineage>
        <taxon>Bacteria</taxon>
        <taxon>Bacillati</taxon>
        <taxon>Bacillota</taxon>
        <taxon>Bacilli</taxon>
        <taxon>Bacillales</taxon>
        <taxon>Caryophanaceae</taxon>
        <taxon>Jeotgalibacillus</taxon>
    </lineage>
</organism>
<dbReference type="Gene3D" id="3.20.20.80">
    <property type="entry name" value="Glycosidases"/>
    <property type="match status" value="1"/>
</dbReference>
<dbReference type="InterPro" id="IPR004185">
    <property type="entry name" value="Glyco_hydro_13_lg-like_dom"/>
</dbReference>
<keyword evidence="2" id="KW-0326">Glycosidase</keyword>
<dbReference type="GO" id="GO:0005975">
    <property type="term" value="P:carbohydrate metabolic process"/>
    <property type="evidence" value="ECO:0007669"/>
    <property type="project" value="InterPro"/>
</dbReference>
<dbReference type="Proteomes" id="UP000031938">
    <property type="component" value="Unassembled WGS sequence"/>
</dbReference>